<dbReference type="NCBIfam" id="TIGR02867">
    <property type="entry name" value="spore_II_P"/>
    <property type="match status" value="1"/>
</dbReference>
<dbReference type="PATRIC" id="fig|1637975.4.peg.2039"/>
<comment type="caution">
    <text evidence="1">The sequence shown here is derived from an EMBL/GenBank/DDBJ whole genome shotgun (WGS) entry which is preliminary data.</text>
</comment>
<evidence type="ECO:0000313" key="2">
    <source>
        <dbReference type="Proteomes" id="UP000050996"/>
    </source>
</evidence>
<dbReference type="AlphaFoldDB" id="A0A0Q3VJT6"/>
<dbReference type="InterPro" id="IPR010897">
    <property type="entry name" value="Spore_II_P"/>
</dbReference>
<dbReference type="Proteomes" id="UP000050996">
    <property type="component" value="Unassembled WGS sequence"/>
</dbReference>
<accession>A0A0Q3VJT6</accession>
<dbReference type="Pfam" id="PF07454">
    <property type="entry name" value="SpoIIP"/>
    <property type="match status" value="1"/>
</dbReference>
<proteinExistence type="predicted"/>
<evidence type="ECO:0000313" key="1">
    <source>
        <dbReference type="EMBL" id="KQL21883.1"/>
    </source>
</evidence>
<keyword evidence="2" id="KW-1185">Reference proteome</keyword>
<reference evidence="1 2" key="1">
    <citation type="submission" date="2015-09" db="EMBL/GenBank/DDBJ databases">
        <title>Genome sequencing project for genomic taxonomy and phylogenomics of Bacillus-like bacteria.</title>
        <authorList>
            <person name="Liu B."/>
            <person name="Wang J."/>
            <person name="Zhu Y."/>
            <person name="Liu G."/>
            <person name="Chen Q."/>
            <person name="Chen Z."/>
            <person name="Lan J."/>
            <person name="Che J."/>
            <person name="Ge C."/>
            <person name="Shi H."/>
            <person name="Pan Z."/>
            <person name="Liu X."/>
        </authorList>
    </citation>
    <scope>NUCLEOTIDE SEQUENCE [LARGE SCALE GENOMIC DNA]</scope>
    <source>
        <strain evidence="1 2">FJAT-18043</strain>
    </source>
</reference>
<name>A0A0Q3VJT6_9BACI</name>
<dbReference type="Gene3D" id="3.40.630.40">
    <property type="entry name" value="Zn-dependent exopeptidases"/>
    <property type="match status" value="1"/>
</dbReference>
<dbReference type="EMBL" id="LJIX01000006">
    <property type="protein sequence ID" value="KQL21883.1"/>
    <property type="molecule type" value="Genomic_DNA"/>
</dbReference>
<sequence length="366" mass="41389">MERSIFFLIVFSSLIFILILNLQLGSSTLEKLIRDIESDDMFLSSMSSVNHIFINENNDPLNLKNLTDIFFSLASSIRTTDHRSFIRNGLPGLSYYDTEIVVAGEGTDLTTLPYESTPPIEVLMKEMEVIEENLKENTPPNNTVLPSPKDSNIFVYHTHNVESFLPLLKNATTPKEAITSNERANVVGLGKYLTAKLLNNGLKVYHDTTNINQELLNRGWKYSASYAVSNEIVNTATSNYPNLEYFIDIHRDSARKEKTTKIIEGKSYAKLYFIVGKENEDYKKNLAFAEKLNTEIENKYPGISRGVFLKTTADGNGVYNQDVSDRAILIEVGGVDNNLDELNRTIDIFAEVFTDVYWEENGGMKE</sequence>
<dbReference type="SUPFAM" id="SSF53187">
    <property type="entry name" value="Zn-dependent exopeptidases"/>
    <property type="match status" value="1"/>
</dbReference>
<gene>
    <name evidence="1" type="ORF">AN957_11225</name>
</gene>
<organism evidence="1 2">
    <name type="scientific">Cytobacillus solani</name>
    <dbReference type="NCBI Taxonomy" id="1637975"/>
    <lineage>
        <taxon>Bacteria</taxon>
        <taxon>Bacillati</taxon>
        <taxon>Bacillota</taxon>
        <taxon>Bacilli</taxon>
        <taxon>Bacillales</taxon>
        <taxon>Bacillaceae</taxon>
        <taxon>Cytobacillus</taxon>
    </lineage>
</organism>
<protein>
    <submittedName>
        <fullName evidence="1">Stage II sporulation protein P</fullName>
    </submittedName>
</protein>
<dbReference type="STRING" id="1637975.AN957_11225"/>